<dbReference type="Gene3D" id="4.10.280.10">
    <property type="entry name" value="Helix-loop-helix DNA-binding domain"/>
    <property type="match status" value="1"/>
</dbReference>
<feature type="domain" description="BHLH" evidence="8">
    <location>
        <begin position="24"/>
        <end position="81"/>
    </location>
</feature>
<evidence type="ECO:0000256" key="3">
    <source>
        <dbReference type="ARBA" id="ARBA00022491"/>
    </source>
</evidence>
<keyword evidence="5" id="KW-0804">Transcription</keyword>
<evidence type="ECO:0000313" key="9">
    <source>
        <dbReference type="EMBL" id="KAJ1079989.1"/>
    </source>
</evidence>
<accession>A0AAV7KNX5</accession>
<evidence type="ECO:0000259" key="8">
    <source>
        <dbReference type="PROSITE" id="PS50888"/>
    </source>
</evidence>
<dbReference type="InterPro" id="IPR050370">
    <property type="entry name" value="HES_HEY"/>
</dbReference>
<evidence type="ECO:0000256" key="1">
    <source>
        <dbReference type="ARBA" id="ARBA00004123"/>
    </source>
</evidence>
<feature type="region of interest" description="Disordered" evidence="7">
    <location>
        <begin position="1"/>
        <end position="33"/>
    </location>
</feature>
<reference evidence="9" key="1">
    <citation type="journal article" date="2022" name="bioRxiv">
        <title>Sequencing and chromosome-scale assembly of the giantPleurodeles waltlgenome.</title>
        <authorList>
            <person name="Brown T."/>
            <person name="Elewa A."/>
            <person name="Iarovenko S."/>
            <person name="Subramanian E."/>
            <person name="Araus A.J."/>
            <person name="Petzold A."/>
            <person name="Susuki M."/>
            <person name="Suzuki K.-i.T."/>
            <person name="Hayashi T."/>
            <person name="Toyoda A."/>
            <person name="Oliveira C."/>
            <person name="Osipova E."/>
            <person name="Leigh N.D."/>
            <person name="Simon A."/>
            <person name="Yun M.H."/>
        </authorList>
    </citation>
    <scope>NUCLEOTIDE SEQUENCE</scope>
    <source>
        <strain evidence="9">20211129_DDA</strain>
        <tissue evidence="9">Liver</tissue>
    </source>
</reference>
<dbReference type="PROSITE" id="PS50888">
    <property type="entry name" value="BHLH"/>
    <property type="match status" value="1"/>
</dbReference>
<dbReference type="Pfam" id="PF00010">
    <property type="entry name" value="HLH"/>
    <property type="match status" value="1"/>
</dbReference>
<dbReference type="GO" id="GO:0046983">
    <property type="term" value="F:protein dimerization activity"/>
    <property type="evidence" value="ECO:0007669"/>
    <property type="project" value="InterPro"/>
</dbReference>
<evidence type="ECO:0000313" key="10">
    <source>
        <dbReference type="Proteomes" id="UP001066276"/>
    </source>
</evidence>
<keyword evidence="6" id="KW-0539">Nucleus</keyword>
<dbReference type="InterPro" id="IPR011598">
    <property type="entry name" value="bHLH_dom"/>
</dbReference>
<comment type="subcellular location">
    <subcellularLocation>
        <location evidence="1">Nucleus</location>
    </subcellularLocation>
</comment>
<evidence type="ECO:0000256" key="6">
    <source>
        <dbReference type="ARBA" id="ARBA00023242"/>
    </source>
</evidence>
<dbReference type="CDD" id="cd11459">
    <property type="entry name" value="bHLH-O_HES1_4"/>
    <property type="match status" value="1"/>
</dbReference>
<evidence type="ECO:0000256" key="5">
    <source>
        <dbReference type="ARBA" id="ARBA00023163"/>
    </source>
</evidence>
<dbReference type="PANTHER" id="PTHR10985">
    <property type="entry name" value="BASIC HELIX-LOOP-HELIX TRANSCRIPTION FACTOR, HES-RELATED"/>
    <property type="match status" value="1"/>
</dbReference>
<evidence type="ECO:0000256" key="4">
    <source>
        <dbReference type="ARBA" id="ARBA00023015"/>
    </source>
</evidence>
<evidence type="ECO:0000256" key="7">
    <source>
        <dbReference type="SAM" id="MobiDB-lite"/>
    </source>
</evidence>
<sequence length="287" mass="32104">MPDPRGEEAPSCGPCEDRALRATGRKSSKPLAEKRRRARINASLAQLKCLIMDANKRQSQRYSRLEKADILELTVRRVQSIQRRTAQEYEALTKVGTFCSGFRECAKDLIGFLSSRETFYPEICRILQDYLGGSVMSLDTPALTEAPFLTQDQRPARIEREPIAPVGKNRMDITVDSDRATLADPLIKTSIPLTAPTYNHSIPSTFEPIVSFSLQEAENPPSATIMQSGMSHTQASLPPRLPILTPPNCFNGDPNMLLRESPVFYAPVPKFRTTSEGCSMDCVWRPW</sequence>
<keyword evidence="3" id="KW-0678">Repressor</keyword>
<dbReference type="GO" id="GO:0005634">
    <property type="term" value="C:nucleus"/>
    <property type="evidence" value="ECO:0007669"/>
    <property type="project" value="UniProtKB-SubCell"/>
</dbReference>
<dbReference type="GO" id="GO:0000122">
    <property type="term" value="P:negative regulation of transcription by RNA polymerase II"/>
    <property type="evidence" value="ECO:0007669"/>
    <property type="project" value="UniProtKB-ARBA"/>
</dbReference>
<comment type="caution">
    <text evidence="9">The sequence shown here is derived from an EMBL/GenBank/DDBJ whole genome shotgun (WGS) entry which is preliminary data.</text>
</comment>
<proteinExistence type="predicted"/>
<dbReference type="SUPFAM" id="SSF47459">
    <property type="entry name" value="HLH, helix-loop-helix DNA-binding domain"/>
    <property type="match status" value="1"/>
</dbReference>
<dbReference type="Proteomes" id="UP001066276">
    <property type="component" value="Chromosome 12"/>
</dbReference>
<evidence type="ECO:0000256" key="2">
    <source>
        <dbReference type="ARBA" id="ARBA00022473"/>
    </source>
</evidence>
<feature type="compositionally biased region" description="Basic residues" evidence="7">
    <location>
        <begin position="23"/>
        <end position="33"/>
    </location>
</feature>
<organism evidence="9 10">
    <name type="scientific">Pleurodeles waltl</name>
    <name type="common">Iberian ribbed newt</name>
    <dbReference type="NCBI Taxonomy" id="8319"/>
    <lineage>
        <taxon>Eukaryota</taxon>
        <taxon>Metazoa</taxon>
        <taxon>Chordata</taxon>
        <taxon>Craniata</taxon>
        <taxon>Vertebrata</taxon>
        <taxon>Euteleostomi</taxon>
        <taxon>Amphibia</taxon>
        <taxon>Batrachia</taxon>
        <taxon>Caudata</taxon>
        <taxon>Salamandroidea</taxon>
        <taxon>Salamandridae</taxon>
        <taxon>Pleurodelinae</taxon>
        <taxon>Pleurodeles</taxon>
    </lineage>
</organism>
<dbReference type="EMBL" id="JANPWB010000016">
    <property type="protein sequence ID" value="KAJ1079989.1"/>
    <property type="molecule type" value="Genomic_DNA"/>
</dbReference>
<keyword evidence="2" id="KW-0217">Developmental protein</keyword>
<dbReference type="AlphaFoldDB" id="A0AAV7KNX5"/>
<dbReference type="SMART" id="SM00353">
    <property type="entry name" value="HLH"/>
    <property type="match status" value="1"/>
</dbReference>
<keyword evidence="4" id="KW-0805">Transcription regulation</keyword>
<protein>
    <recommendedName>
        <fullName evidence="8">BHLH domain-containing protein</fullName>
    </recommendedName>
</protein>
<keyword evidence="10" id="KW-1185">Reference proteome</keyword>
<name>A0AAV7KNX5_PLEWA</name>
<gene>
    <name evidence="9" type="ORF">NDU88_000211</name>
</gene>
<dbReference type="InterPro" id="IPR036638">
    <property type="entry name" value="HLH_DNA-bd_sf"/>
</dbReference>